<protein>
    <submittedName>
        <fullName evidence="9">MFS transporter</fullName>
    </submittedName>
</protein>
<evidence type="ECO:0000256" key="1">
    <source>
        <dbReference type="ARBA" id="ARBA00004651"/>
    </source>
</evidence>
<dbReference type="RefSeq" id="WP_377501417.1">
    <property type="nucleotide sequence ID" value="NZ_JBHMDO010000047.1"/>
</dbReference>
<evidence type="ECO:0000256" key="5">
    <source>
        <dbReference type="ARBA" id="ARBA00022989"/>
    </source>
</evidence>
<evidence type="ECO:0000256" key="2">
    <source>
        <dbReference type="ARBA" id="ARBA00022448"/>
    </source>
</evidence>
<evidence type="ECO:0000259" key="8">
    <source>
        <dbReference type="PROSITE" id="PS50850"/>
    </source>
</evidence>
<organism evidence="9 10">
    <name type="scientific">Paenibacillus aurantiacus</name>
    <dbReference type="NCBI Taxonomy" id="1936118"/>
    <lineage>
        <taxon>Bacteria</taxon>
        <taxon>Bacillati</taxon>
        <taxon>Bacillota</taxon>
        <taxon>Bacilli</taxon>
        <taxon>Bacillales</taxon>
        <taxon>Paenibacillaceae</taxon>
        <taxon>Paenibacillus</taxon>
    </lineage>
</organism>
<evidence type="ECO:0000313" key="9">
    <source>
        <dbReference type="EMBL" id="MFB9330333.1"/>
    </source>
</evidence>
<dbReference type="CDD" id="cd06173">
    <property type="entry name" value="MFS_MefA_like"/>
    <property type="match status" value="1"/>
</dbReference>
<feature type="transmembrane region" description="Helical" evidence="7">
    <location>
        <begin position="39"/>
        <end position="60"/>
    </location>
</feature>
<dbReference type="EMBL" id="JBHMDO010000047">
    <property type="protein sequence ID" value="MFB9330333.1"/>
    <property type="molecule type" value="Genomic_DNA"/>
</dbReference>
<keyword evidence="6 7" id="KW-0472">Membrane</keyword>
<feature type="transmembrane region" description="Helical" evidence="7">
    <location>
        <begin position="340"/>
        <end position="362"/>
    </location>
</feature>
<reference evidence="9 10" key="1">
    <citation type="submission" date="2024-09" db="EMBL/GenBank/DDBJ databases">
        <authorList>
            <person name="Sun Q."/>
            <person name="Mori K."/>
        </authorList>
    </citation>
    <scope>NUCLEOTIDE SEQUENCE [LARGE SCALE GENOMIC DNA]</scope>
    <source>
        <strain evidence="9 10">TISTR 2452</strain>
    </source>
</reference>
<accession>A0ABV5L1I9</accession>
<keyword evidence="5 7" id="KW-1133">Transmembrane helix</keyword>
<gene>
    <name evidence="9" type="ORF">ACFFSY_30680</name>
</gene>
<evidence type="ECO:0000256" key="3">
    <source>
        <dbReference type="ARBA" id="ARBA00022475"/>
    </source>
</evidence>
<feature type="transmembrane region" description="Helical" evidence="7">
    <location>
        <begin position="206"/>
        <end position="233"/>
    </location>
</feature>
<dbReference type="Pfam" id="PF07690">
    <property type="entry name" value="MFS_1"/>
    <property type="match status" value="2"/>
</dbReference>
<evidence type="ECO:0000313" key="10">
    <source>
        <dbReference type="Proteomes" id="UP001589747"/>
    </source>
</evidence>
<feature type="transmembrane region" description="Helical" evidence="7">
    <location>
        <begin position="368"/>
        <end position="388"/>
    </location>
</feature>
<feature type="transmembrane region" description="Helical" evidence="7">
    <location>
        <begin position="253"/>
        <end position="274"/>
    </location>
</feature>
<comment type="subcellular location">
    <subcellularLocation>
        <location evidence="1">Cell membrane</location>
        <topology evidence="1">Multi-pass membrane protein</topology>
    </subcellularLocation>
</comment>
<feature type="domain" description="Major facilitator superfamily (MFS) profile" evidence="8">
    <location>
        <begin position="6"/>
        <end position="401"/>
    </location>
</feature>
<dbReference type="InterPro" id="IPR036259">
    <property type="entry name" value="MFS_trans_sf"/>
</dbReference>
<evidence type="ECO:0000256" key="6">
    <source>
        <dbReference type="ARBA" id="ARBA00023136"/>
    </source>
</evidence>
<name>A0ABV5L1I9_9BACL</name>
<dbReference type="Gene3D" id="1.20.1250.20">
    <property type="entry name" value="MFS general substrate transporter like domains"/>
    <property type="match status" value="1"/>
</dbReference>
<dbReference type="PROSITE" id="PS50850">
    <property type="entry name" value="MFS"/>
    <property type="match status" value="1"/>
</dbReference>
<sequence>MKEWRKASLLFVGFGFSNLGNWIYFVAINLIVLNLTGSAAALAGLFVIRPLAMLLTNFWSGSVIDRVNVRKLMILVDVARGGLICCMAWASSLWSIYALMLAVNMFGAFFGPSSSVYITKVIPEEDKPRFNAVMGMINSSAFLVGPAVSGVLMIAFDADACILINGLSFFACAGMIYALPDADNREGAAVRERLTYRMLIRDFREVTRFAGGATLFVGVYVLFQASMLVAYAIDSQEATFIKLHLNLSEVDYGTIISVTGIGSLAGSALAAAFAKRIPYRWYMGLGLLLGTFFYVTFYASYNYLTAAASFVLLGFCMAFSGAGFATFFQRHVPAEVMGRFSSIADLISGIAQVALTLSVGLLADLLPLQLACLAFAGLSLLLAFGVCVKTLAPSRAAYFEA</sequence>
<proteinExistence type="predicted"/>
<keyword evidence="2" id="KW-0813">Transport</keyword>
<feature type="transmembrane region" description="Helical" evidence="7">
    <location>
        <begin position="281"/>
        <end position="301"/>
    </location>
</feature>
<feature type="transmembrane region" description="Helical" evidence="7">
    <location>
        <begin position="130"/>
        <end position="156"/>
    </location>
</feature>
<evidence type="ECO:0000256" key="4">
    <source>
        <dbReference type="ARBA" id="ARBA00022692"/>
    </source>
</evidence>
<feature type="transmembrane region" description="Helical" evidence="7">
    <location>
        <begin position="7"/>
        <end position="33"/>
    </location>
</feature>
<dbReference type="Proteomes" id="UP001589747">
    <property type="component" value="Unassembled WGS sequence"/>
</dbReference>
<comment type="caution">
    <text evidence="9">The sequence shown here is derived from an EMBL/GenBank/DDBJ whole genome shotgun (WGS) entry which is preliminary data.</text>
</comment>
<dbReference type="PANTHER" id="PTHR43266">
    <property type="entry name" value="MACROLIDE-EFFLUX PROTEIN"/>
    <property type="match status" value="1"/>
</dbReference>
<feature type="transmembrane region" description="Helical" evidence="7">
    <location>
        <begin position="307"/>
        <end position="328"/>
    </location>
</feature>
<dbReference type="PANTHER" id="PTHR43266:SF2">
    <property type="entry name" value="MAJOR FACILITATOR SUPERFAMILY (MFS) PROFILE DOMAIN-CONTAINING PROTEIN"/>
    <property type="match status" value="1"/>
</dbReference>
<keyword evidence="3" id="KW-1003">Cell membrane</keyword>
<dbReference type="InterPro" id="IPR011701">
    <property type="entry name" value="MFS"/>
</dbReference>
<dbReference type="InterPro" id="IPR020846">
    <property type="entry name" value="MFS_dom"/>
</dbReference>
<keyword evidence="10" id="KW-1185">Reference proteome</keyword>
<evidence type="ECO:0000256" key="7">
    <source>
        <dbReference type="SAM" id="Phobius"/>
    </source>
</evidence>
<keyword evidence="4 7" id="KW-0812">Transmembrane</keyword>
<dbReference type="SUPFAM" id="SSF103473">
    <property type="entry name" value="MFS general substrate transporter"/>
    <property type="match status" value="1"/>
</dbReference>